<keyword evidence="1" id="KW-0489">Methyltransferase</keyword>
<dbReference type="AlphaFoldDB" id="W0RI31"/>
<proteinExistence type="predicted"/>
<dbReference type="HOGENOM" id="CLU_064473_0_0_0"/>
<sequence length="338" mass="36087">MTAPQMRRAPAVFPYVPPTGATTAETRTVLGTLAEAERLLDDTHDRLLDGALVHGIDALAGGLRRVYDTLPTETWRAFAEDVCLGHPLAGVMHQDPFLWRAFEKPRGYPGDAGMLDLIYGAVPLPEGTTPLGAALNAVTMRSPSATSVRERCDLLVDAIDEAAARAGGRGARVLSVACGHLREAQRASAVLGGGVASFHALDQDPISIGLLQREHAALGVTPVLGSVRDVLTRRVAYTGLTLAYAAGLYDYLPTPVAASLTARLFEMLAPGGRLLVANFCPELRDIGVMESYMAWRLIYRDEAEMGEIAAAVPGAEIARQRTFRDGGGNVVYLEIEKA</sequence>
<evidence type="ECO:0000313" key="2">
    <source>
        <dbReference type="Proteomes" id="UP000019151"/>
    </source>
</evidence>
<accession>W0RI31</accession>
<keyword evidence="1" id="KW-0808">Transferase</keyword>
<dbReference type="eggNOG" id="COG2227">
    <property type="taxonomic scope" value="Bacteria"/>
</dbReference>
<dbReference type="InterPro" id="IPR029063">
    <property type="entry name" value="SAM-dependent_MTases_sf"/>
</dbReference>
<keyword evidence="2" id="KW-1185">Reference proteome</keyword>
<dbReference type="Proteomes" id="UP000019151">
    <property type="component" value="Chromosome"/>
</dbReference>
<dbReference type="GO" id="GO:0008168">
    <property type="term" value="F:methyltransferase activity"/>
    <property type="evidence" value="ECO:0007669"/>
    <property type="project" value="UniProtKB-KW"/>
</dbReference>
<organism evidence="1 2">
    <name type="scientific">Gemmatirosa kalamazoonensis</name>
    <dbReference type="NCBI Taxonomy" id="861299"/>
    <lineage>
        <taxon>Bacteria</taxon>
        <taxon>Pseudomonadati</taxon>
        <taxon>Gemmatimonadota</taxon>
        <taxon>Gemmatimonadia</taxon>
        <taxon>Gemmatimonadales</taxon>
        <taxon>Gemmatimonadaceae</taxon>
        <taxon>Gemmatirosa</taxon>
    </lineage>
</organism>
<dbReference type="PATRIC" id="fig|861299.3.peg.1555"/>
<dbReference type="SUPFAM" id="SSF53335">
    <property type="entry name" value="S-adenosyl-L-methionine-dependent methyltransferases"/>
    <property type="match status" value="1"/>
</dbReference>
<dbReference type="KEGG" id="gba:J421_1531"/>
<dbReference type="GO" id="GO:0032259">
    <property type="term" value="P:methylation"/>
    <property type="evidence" value="ECO:0007669"/>
    <property type="project" value="UniProtKB-KW"/>
</dbReference>
<dbReference type="RefSeq" id="WP_148306204.1">
    <property type="nucleotide sequence ID" value="NZ_CP007128.1"/>
</dbReference>
<dbReference type="Gene3D" id="3.40.50.150">
    <property type="entry name" value="Vaccinia Virus protein VP39"/>
    <property type="match status" value="1"/>
</dbReference>
<dbReference type="EMBL" id="CP007128">
    <property type="protein sequence ID" value="AHG89068.1"/>
    <property type="molecule type" value="Genomic_DNA"/>
</dbReference>
<protein>
    <submittedName>
        <fullName evidence="1">Methyltransferase type 12</fullName>
    </submittedName>
</protein>
<name>W0RI31_9BACT</name>
<dbReference type="STRING" id="861299.J421_1531"/>
<gene>
    <name evidence="1" type="ORF">J421_1531</name>
</gene>
<reference evidence="1 2" key="1">
    <citation type="journal article" date="2014" name="Genome Announc.">
        <title>Genome Sequence and Methylome of Soil Bacterium Gemmatirosa kalamazoonensis KBS708T, a Member of the Rarely Cultivated Gemmatimonadetes Phylum.</title>
        <authorList>
            <person name="Debruyn J.M."/>
            <person name="Radosevich M."/>
            <person name="Wommack K.E."/>
            <person name="Polson S.W."/>
            <person name="Hauser L.J."/>
            <person name="Fawaz M.N."/>
            <person name="Korlach J."/>
            <person name="Tsai Y.C."/>
        </authorList>
    </citation>
    <scope>NUCLEOTIDE SEQUENCE [LARGE SCALE GENOMIC DNA]</scope>
    <source>
        <strain evidence="1 2">KBS708</strain>
    </source>
</reference>
<dbReference type="OrthoDB" id="428497at2"/>
<evidence type="ECO:0000313" key="1">
    <source>
        <dbReference type="EMBL" id="AHG89068.1"/>
    </source>
</evidence>
<dbReference type="InParanoid" id="W0RI31"/>